<keyword evidence="3" id="KW-1185">Reference proteome</keyword>
<comment type="caution">
    <text evidence="2">The sequence shown here is derived from an EMBL/GenBank/DDBJ whole genome shotgun (WGS) entry which is preliminary data.</text>
</comment>
<dbReference type="OrthoDB" id="2841294at2759"/>
<evidence type="ECO:0000313" key="3">
    <source>
        <dbReference type="Proteomes" id="UP000467700"/>
    </source>
</evidence>
<proteinExistence type="predicted"/>
<dbReference type="Proteomes" id="UP000467700">
    <property type="component" value="Unassembled WGS sequence"/>
</dbReference>
<keyword evidence="1" id="KW-0732">Signal</keyword>
<sequence>MKFTSLFVAILGAVGAAAQASFIGYPPAGSSIHPGQEITVQVVRPNSIQGSIEVGMIIGLLDCQFLPCPPPNARVGTILFNGDFAPQLHEQPGMPYQNFTVTIPSADFLPDNVAQLGVVRFHLIGAGPSPVLEFNNVTLGIVH</sequence>
<organism evidence="2 3">
    <name type="scientific">Cyclocybe aegerita</name>
    <name type="common">Black poplar mushroom</name>
    <name type="synonym">Agrocybe aegerita</name>
    <dbReference type="NCBI Taxonomy" id="1973307"/>
    <lineage>
        <taxon>Eukaryota</taxon>
        <taxon>Fungi</taxon>
        <taxon>Dikarya</taxon>
        <taxon>Basidiomycota</taxon>
        <taxon>Agaricomycotina</taxon>
        <taxon>Agaricomycetes</taxon>
        <taxon>Agaricomycetidae</taxon>
        <taxon>Agaricales</taxon>
        <taxon>Agaricineae</taxon>
        <taxon>Bolbitiaceae</taxon>
        <taxon>Cyclocybe</taxon>
    </lineage>
</organism>
<evidence type="ECO:0000256" key="1">
    <source>
        <dbReference type="SAM" id="SignalP"/>
    </source>
</evidence>
<gene>
    <name evidence="2" type="ORF">AAE3_LOCUS5023</name>
</gene>
<dbReference type="Pfam" id="PF19271">
    <property type="entry name" value="Nis1"/>
    <property type="match status" value="1"/>
</dbReference>
<accession>A0A8S0VYX9</accession>
<feature type="signal peptide" evidence="1">
    <location>
        <begin position="1"/>
        <end position="20"/>
    </location>
</feature>
<dbReference type="EMBL" id="CACVBS010000037">
    <property type="protein sequence ID" value="CAA7262901.1"/>
    <property type="molecule type" value="Genomic_DNA"/>
</dbReference>
<evidence type="ECO:0000313" key="2">
    <source>
        <dbReference type="EMBL" id="CAA7262901.1"/>
    </source>
</evidence>
<feature type="chain" id="PRO_5035755426" evidence="1">
    <location>
        <begin position="21"/>
        <end position="143"/>
    </location>
</feature>
<protein>
    <submittedName>
        <fullName evidence="2">Uncharacterized protein</fullName>
    </submittedName>
</protein>
<name>A0A8S0VYX9_CYCAE</name>
<dbReference type="AlphaFoldDB" id="A0A8S0VYX9"/>
<dbReference type="InterPro" id="IPR045469">
    <property type="entry name" value="Nis1"/>
</dbReference>
<reference evidence="2 3" key="1">
    <citation type="submission" date="2020-01" db="EMBL/GenBank/DDBJ databases">
        <authorList>
            <person name="Gupta K D."/>
        </authorList>
    </citation>
    <scope>NUCLEOTIDE SEQUENCE [LARGE SCALE GENOMIC DNA]</scope>
</reference>